<feature type="transmembrane region" description="Helical" evidence="14">
    <location>
        <begin position="1069"/>
        <end position="1096"/>
    </location>
</feature>
<dbReference type="SFLD" id="SFLDF00027">
    <property type="entry name" value="p-type_atpase"/>
    <property type="match status" value="1"/>
</dbReference>
<dbReference type="GO" id="GO:0045332">
    <property type="term" value="P:phospholipid translocation"/>
    <property type="evidence" value="ECO:0007669"/>
    <property type="project" value="TreeGrafter"/>
</dbReference>
<evidence type="ECO:0000256" key="7">
    <source>
        <dbReference type="ARBA" id="ARBA00022842"/>
    </source>
</evidence>
<evidence type="ECO:0000256" key="2">
    <source>
        <dbReference type="ARBA" id="ARBA00009457"/>
    </source>
</evidence>
<dbReference type="SUPFAM" id="SSF56784">
    <property type="entry name" value="HAD-like"/>
    <property type="match status" value="1"/>
</dbReference>
<feature type="binding site" evidence="13">
    <location>
        <position position="871"/>
    </location>
    <ligand>
        <name>Mg(2+)</name>
        <dbReference type="ChEBI" id="CHEBI:18420"/>
    </ligand>
</feature>
<feature type="transmembrane region" description="Helical" evidence="14">
    <location>
        <begin position="358"/>
        <end position="382"/>
    </location>
</feature>
<dbReference type="Pfam" id="PF00702">
    <property type="entry name" value="Hydrolase"/>
    <property type="match status" value="1"/>
</dbReference>
<feature type="binding site" evidence="12">
    <location>
        <position position="822"/>
    </location>
    <ligand>
        <name>ATP</name>
        <dbReference type="ChEBI" id="CHEBI:30616"/>
    </ligand>
</feature>
<accession>A0A5N5D7T6</accession>
<feature type="binding site" evidence="12">
    <location>
        <position position="828"/>
    </location>
    <ligand>
        <name>ATP</name>
        <dbReference type="ChEBI" id="CHEBI:30616"/>
    </ligand>
</feature>
<evidence type="ECO:0000256" key="13">
    <source>
        <dbReference type="PIRSR" id="PIRSR606539-3"/>
    </source>
</evidence>
<evidence type="ECO:0000256" key="1">
    <source>
        <dbReference type="ARBA" id="ARBA00004141"/>
    </source>
</evidence>
<keyword evidence="19" id="KW-1185">Reference proteome</keyword>
<comment type="cofactor">
    <cofactor evidence="13">
        <name>Mg(2+)</name>
        <dbReference type="ChEBI" id="CHEBI:18420"/>
    </cofactor>
</comment>
<feature type="binding site" evidence="12">
    <location>
        <position position="427"/>
    </location>
    <ligand>
        <name>ATP</name>
        <dbReference type="ChEBI" id="CHEBI:30616"/>
    </ligand>
</feature>
<evidence type="ECO:0000256" key="14">
    <source>
        <dbReference type="RuleBase" id="RU362033"/>
    </source>
</evidence>
<dbReference type="InterPro" id="IPR018303">
    <property type="entry name" value="ATPase_P-typ_P_site"/>
</dbReference>
<feature type="binding site" evidence="12">
    <location>
        <position position="871"/>
    </location>
    <ligand>
        <name>ATP</name>
        <dbReference type="ChEBI" id="CHEBI:30616"/>
    </ligand>
</feature>
<keyword evidence="3 14" id="KW-0812">Transmembrane</keyword>
<dbReference type="GO" id="GO:0006892">
    <property type="term" value="P:post-Golgi vesicle-mediated transport"/>
    <property type="evidence" value="ECO:0007669"/>
    <property type="project" value="TreeGrafter"/>
</dbReference>
<feature type="transmembrane region" description="Helical" evidence="14">
    <location>
        <begin position="1007"/>
        <end position="1027"/>
    </location>
</feature>
<evidence type="ECO:0000256" key="8">
    <source>
        <dbReference type="ARBA" id="ARBA00022967"/>
    </source>
</evidence>
<feature type="binding site" evidence="13">
    <location>
        <position position="427"/>
    </location>
    <ligand>
        <name>Mg(2+)</name>
        <dbReference type="ChEBI" id="CHEBI:18420"/>
    </ligand>
</feature>
<dbReference type="GO" id="GO:0005802">
    <property type="term" value="C:trans-Golgi network"/>
    <property type="evidence" value="ECO:0007669"/>
    <property type="project" value="TreeGrafter"/>
</dbReference>
<feature type="transmembrane region" description="Helical" evidence="14">
    <location>
        <begin position="1237"/>
        <end position="1257"/>
    </location>
</feature>
<dbReference type="OrthoDB" id="377733at2759"/>
<comment type="caution">
    <text evidence="18">The sequence shown here is derived from an EMBL/GenBank/DDBJ whole genome shotgun (WGS) entry which is preliminary data.</text>
</comment>
<feature type="binding site" evidence="12">
    <location>
        <position position="870"/>
    </location>
    <ligand>
        <name>ATP</name>
        <dbReference type="ChEBI" id="CHEBI:30616"/>
    </ligand>
</feature>
<reference evidence="18 19" key="1">
    <citation type="journal article" date="2019" name="Sci. Rep.">
        <title>A multi-omics analysis of the grapevine pathogen Lasiodiplodia theobromae reveals that temperature affects the expression of virulence- and pathogenicity-related genes.</title>
        <authorList>
            <person name="Felix C."/>
            <person name="Meneses R."/>
            <person name="Goncalves M.F.M."/>
            <person name="Tilleman L."/>
            <person name="Duarte A.S."/>
            <person name="Jorrin-Novo J.V."/>
            <person name="Van de Peer Y."/>
            <person name="Deforce D."/>
            <person name="Van Nieuwerburgh F."/>
            <person name="Esteves A.C."/>
            <person name="Alves A."/>
        </authorList>
    </citation>
    <scope>NUCLEOTIDE SEQUENCE [LARGE SCALE GENOMIC DNA]</scope>
    <source>
        <strain evidence="18 19">LA-SOL3</strain>
    </source>
</reference>
<feature type="domain" description="P-type ATPase C-terminal" evidence="17">
    <location>
        <begin position="893"/>
        <end position="1140"/>
    </location>
</feature>
<dbReference type="GO" id="GO:0140326">
    <property type="term" value="F:ATPase-coupled intramembrane lipid transporter activity"/>
    <property type="evidence" value="ECO:0007669"/>
    <property type="project" value="UniProtKB-EC"/>
</dbReference>
<feature type="region of interest" description="Disordered" evidence="15">
    <location>
        <begin position="129"/>
        <end position="148"/>
    </location>
</feature>
<feature type="transmembrane region" description="Helical" evidence="14">
    <location>
        <begin position="1039"/>
        <end position="1057"/>
    </location>
</feature>
<evidence type="ECO:0000259" key="16">
    <source>
        <dbReference type="Pfam" id="PF16209"/>
    </source>
</evidence>
<dbReference type="InterPro" id="IPR023298">
    <property type="entry name" value="ATPase_P-typ_TM_dom_sf"/>
</dbReference>
<evidence type="ECO:0000259" key="17">
    <source>
        <dbReference type="Pfam" id="PF16212"/>
    </source>
</evidence>
<dbReference type="EC" id="7.6.2.1" evidence="14"/>
<evidence type="ECO:0000256" key="3">
    <source>
        <dbReference type="ARBA" id="ARBA00022692"/>
    </source>
</evidence>
<feature type="binding site" evidence="13">
    <location>
        <position position="425"/>
    </location>
    <ligand>
        <name>Mg(2+)</name>
        <dbReference type="ChEBI" id="CHEBI:18420"/>
    </ligand>
</feature>
<proteinExistence type="inferred from homology"/>
<dbReference type="PANTHER" id="PTHR24092">
    <property type="entry name" value="PROBABLE PHOSPHOLIPID-TRANSPORTING ATPASE"/>
    <property type="match status" value="1"/>
</dbReference>
<comment type="similarity">
    <text evidence="14">Belongs to the cation transport ATPase (P-type) (TC 3.A.3) family. Type IV subfamily.</text>
</comment>
<dbReference type="InterPro" id="IPR023214">
    <property type="entry name" value="HAD_sf"/>
</dbReference>
<keyword evidence="7 13" id="KW-0460">Magnesium</keyword>
<dbReference type="SUPFAM" id="SSF81653">
    <property type="entry name" value="Calcium ATPase, transduction domain A"/>
    <property type="match status" value="1"/>
</dbReference>
<dbReference type="InterPro" id="IPR023299">
    <property type="entry name" value="ATPase_P-typ_cyto_dom_N"/>
</dbReference>
<comment type="similarity">
    <text evidence="2">Belongs to the CDC50/LEM3 family.</text>
</comment>
<dbReference type="PANTHER" id="PTHR24092:SF174">
    <property type="entry name" value="PHOSPHOLIPID-TRANSPORTING ATPASE DNF3-RELATED"/>
    <property type="match status" value="1"/>
</dbReference>
<dbReference type="EMBL" id="VCHE01000059">
    <property type="protein sequence ID" value="KAB2573402.1"/>
    <property type="molecule type" value="Genomic_DNA"/>
</dbReference>
<dbReference type="InterPro" id="IPR032630">
    <property type="entry name" value="P_typ_ATPase_c"/>
</dbReference>
<dbReference type="InterPro" id="IPR005045">
    <property type="entry name" value="CDC50/LEM3_fam"/>
</dbReference>
<evidence type="ECO:0000256" key="10">
    <source>
        <dbReference type="ARBA" id="ARBA00023136"/>
    </source>
</evidence>
<feature type="binding site" evidence="12">
    <location>
        <position position="552"/>
    </location>
    <ligand>
        <name>ATP</name>
        <dbReference type="ChEBI" id="CHEBI:30616"/>
    </ligand>
</feature>
<feature type="binding site" evidence="12">
    <location>
        <position position="575"/>
    </location>
    <ligand>
        <name>ATP</name>
        <dbReference type="ChEBI" id="CHEBI:30616"/>
    </ligand>
</feature>
<keyword evidence="8 14" id="KW-1278">Translocase</keyword>
<evidence type="ECO:0000256" key="12">
    <source>
        <dbReference type="PIRSR" id="PIRSR606539-2"/>
    </source>
</evidence>
<dbReference type="Pfam" id="PF16209">
    <property type="entry name" value="PhoLip_ATPase_N"/>
    <property type="match status" value="1"/>
</dbReference>
<dbReference type="InterPro" id="IPR044492">
    <property type="entry name" value="P_typ_ATPase_HD_dom"/>
</dbReference>
<keyword evidence="9 14" id="KW-1133">Transmembrane helix</keyword>
<dbReference type="InterPro" id="IPR036412">
    <property type="entry name" value="HAD-like_sf"/>
</dbReference>
<protein>
    <recommendedName>
        <fullName evidence="14">Phospholipid-transporting ATPase</fullName>
        <ecNumber evidence="14">7.6.2.1</ecNumber>
    </recommendedName>
</protein>
<evidence type="ECO:0000256" key="4">
    <source>
        <dbReference type="ARBA" id="ARBA00022723"/>
    </source>
</evidence>
<feature type="domain" description="P-type ATPase N-terminal" evidence="16">
    <location>
        <begin position="41"/>
        <end position="96"/>
    </location>
</feature>
<dbReference type="SFLD" id="SFLDG00002">
    <property type="entry name" value="C1.7:_P-type_atpase_like"/>
    <property type="match status" value="1"/>
</dbReference>
<gene>
    <name evidence="18" type="primary">ALA3</name>
    <name evidence="18" type="ORF">DBV05_g7914</name>
</gene>
<dbReference type="GO" id="GO:0032456">
    <property type="term" value="P:endocytic recycling"/>
    <property type="evidence" value="ECO:0007669"/>
    <property type="project" value="TreeGrafter"/>
</dbReference>
<dbReference type="Pfam" id="PF03381">
    <property type="entry name" value="CDC50"/>
    <property type="match status" value="1"/>
</dbReference>
<comment type="subcellular location">
    <subcellularLocation>
        <location evidence="1 14">Membrane</location>
        <topology evidence="1 14">Multi-pass membrane protein</topology>
    </subcellularLocation>
</comment>
<feature type="binding site" evidence="12">
    <location>
        <position position="426"/>
    </location>
    <ligand>
        <name>ATP</name>
        <dbReference type="ChEBI" id="CHEBI:30616"/>
    </ligand>
</feature>
<feature type="binding site" evidence="12">
    <location>
        <position position="425"/>
    </location>
    <ligand>
        <name>ATP</name>
        <dbReference type="ChEBI" id="CHEBI:30616"/>
    </ligand>
</feature>
<feature type="binding site" evidence="12">
    <location>
        <position position="730"/>
    </location>
    <ligand>
        <name>ATP</name>
        <dbReference type="ChEBI" id="CHEBI:30616"/>
    </ligand>
</feature>
<feature type="active site" description="4-aspartylphosphate intermediate" evidence="11">
    <location>
        <position position="425"/>
    </location>
</feature>
<dbReference type="NCBIfam" id="TIGR01652">
    <property type="entry name" value="ATPase-Plipid"/>
    <property type="match status" value="1"/>
</dbReference>
<feature type="transmembrane region" description="Helical" evidence="14">
    <location>
        <begin position="316"/>
        <end position="338"/>
    </location>
</feature>
<keyword evidence="6 12" id="KW-0067">ATP-binding</keyword>
<evidence type="ECO:0000256" key="5">
    <source>
        <dbReference type="ARBA" id="ARBA00022741"/>
    </source>
</evidence>
<evidence type="ECO:0000256" key="9">
    <source>
        <dbReference type="ARBA" id="ARBA00022989"/>
    </source>
</evidence>
<dbReference type="Proteomes" id="UP000325902">
    <property type="component" value="Unassembled WGS sequence"/>
</dbReference>
<dbReference type="GO" id="GO:0005524">
    <property type="term" value="F:ATP binding"/>
    <property type="evidence" value="ECO:0007669"/>
    <property type="project" value="UniProtKB-UniRule"/>
</dbReference>
<dbReference type="InterPro" id="IPR006539">
    <property type="entry name" value="P-type_ATPase_IV"/>
</dbReference>
<dbReference type="Gene3D" id="3.40.50.1000">
    <property type="entry name" value="HAD superfamily/HAD-like"/>
    <property type="match status" value="1"/>
</dbReference>
<evidence type="ECO:0000313" key="18">
    <source>
        <dbReference type="EMBL" id="KAB2573402.1"/>
    </source>
</evidence>
<sequence length="1567" mass="172769">MFQRLRGALFPGRQPVPIPSDGREIPLRVVHGPHLLDTRSGRPYISNAIRTTRYTLWDFLPKQILYQFSRLANFYFLCMAILQLIPGLSTTGNFTVLIPLLIFVSLTIAKEGYDDFKRHRLDQVENRRSVSVLRPAGPPPSDTDNLSGTPMELLNNSSDEDFEWTSTQWQHLQVGDVIKLSRDDDIPADIILLHADHNAAYIETMALDGETNLKTKQPPSALENCDTPGRIASSNANFTVEDPNQNLYRFDGQVSVDGKVAPLSDLSVIYRGSTLRNTSSAIGLVINTGEETKIRINANRHPRAKRPLLESFINKVVILLALLVLSIAALGFLGYTLWKRGRGGKPWYLHGTTVPFQEIFFGFVIMFNSAVPMSLIMGLEVIKINQMNSINRDVQLYHAPSDTPVRCNTDTIIDDLGQIGYVFSDKTGTLTENDMRLRKLNIVGTSWAHQTSTTGDEELTTDDLLDFMRLRPASPFAVAARQFLLCLAICHTAQPEARDGELAFQASSPDELALVKAAQELGFLAVERSAQAITIEAPEGRQTYEILHVLEFNSDRKRMSVIVRCPDGRIWLICKGADTVLAPRIRAAEVTGGFGKTGSGDETATVDAAPLLPGKFQRLEDGAICDDEAEVRRRCFTSLDAYARQGLRTLLFCQRFLSEAAYQAWQARYHDAQISLVDRQARVDAASDEIEQALALAGASAIEDRLQAGVPETIEQLRKAGIKVWMLTGDKRETAVNIAHSARICSAESVVYELDVDDDDGGRDLETQCLDVLGALQRYEKASAQTALLVDGNTLHAIQDDSRVQELFNAIIPAVDSVVCCRASPSQKALLVSAIKDHKPQRRGTNSFLPHWLTPQPRQPLTLAIGDGANDLSMITTAHVGIGISGKEGQQAARIADFSIAQFRFLARLLLVHGRWNYHRTTRFILASFWKELFHAAPQGLYQSFSAFSGTSIFDPTALVLYGSLFTTCAILSIGSWDRDLRADTLMAVPQLYEYGRRGRGLGWASFLGWVANALGAGLLVIFVSWAGYGSSEAVDDNGLYAFGALVYVMGVVWANVKLMMVELHDKTGAVLGMFAGTIAALFAFVGIWSVSGPYALTPFAVRHGFSKTFGPDGSWWLTLVVGLMVLCAMELVLKALQRHRLARVIWTKMIPGKDKSELSGGGVWAGFEAWHPFLWQEIEQDPSASAHLRRLRPADEAHYAASPVADGERKSKRPKDTAWNQQRLWSWRPILTIKRAIIYFFAISIVAFAIGVALVVKSRETPEISIDYTDCWKHSPAGSNSTFPPNATTFAAIPAARVSMNFKKTNPNATPAAWAHSFKQAGNTTTAVCSLRFDIESAIPPPVFLYYRLSDFYQSHRDYIKSVDADQLAGKARSNASISGSACEALDLDPETKKAYYPCGLVANSLFNDTFSQPRRIDGGGTYNMTTKGIAFPADRDLVKQSSYAPDQVVPPPNWRARYPDGYADGVPDLSADEGFVMWMRTAALPNFRKMAMQNDAEPMPAARYQVDIEDNYDVSSFGGTKSVVITTRGNVGAKSSNLEGFCMLVGCVTFILGVAFAVTGRMKSR</sequence>
<organism evidence="18 19">
    <name type="scientific">Lasiodiplodia theobromae</name>
    <dbReference type="NCBI Taxonomy" id="45133"/>
    <lineage>
        <taxon>Eukaryota</taxon>
        <taxon>Fungi</taxon>
        <taxon>Dikarya</taxon>
        <taxon>Ascomycota</taxon>
        <taxon>Pezizomycotina</taxon>
        <taxon>Dothideomycetes</taxon>
        <taxon>Dothideomycetes incertae sedis</taxon>
        <taxon>Botryosphaeriales</taxon>
        <taxon>Botryosphaeriaceae</taxon>
        <taxon>Lasiodiplodia</taxon>
    </lineage>
</organism>
<feature type="binding site" evidence="12">
    <location>
        <position position="728"/>
    </location>
    <ligand>
        <name>ATP</name>
        <dbReference type="ChEBI" id="CHEBI:30616"/>
    </ligand>
</feature>
<evidence type="ECO:0000313" key="19">
    <source>
        <dbReference type="Proteomes" id="UP000325902"/>
    </source>
</evidence>
<keyword evidence="4 13" id="KW-0479">Metal-binding</keyword>
<feature type="binding site" evidence="12">
    <location>
        <position position="648"/>
    </location>
    <ligand>
        <name>ATP</name>
        <dbReference type="ChEBI" id="CHEBI:30616"/>
    </ligand>
</feature>
<dbReference type="Gene3D" id="3.40.1110.10">
    <property type="entry name" value="Calcium-transporting ATPase, cytoplasmic domain N"/>
    <property type="match status" value="1"/>
</dbReference>
<dbReference type="GO" id="GO:0000287">
    <property type="term" value="F:magnesium ion binding"/>
    <property type="evidence" value="ECO:0007669"/>
    <property type="project" value="UniProtKB-UniRule"/>
</dbReference>
<dbReference type="SFLD" id="SFLDS00003">
    <property type="entry name" value="Haloacid_Dehalogenase"/>
    <property type="match status" value="1"/>
</dbReference>
<keyword evidence="10 14" id="KW-0472">Membrane</keyword>
<dbReference type="PROSITE" id="PS00154">
    <property type="entry name" value="ATPASE_E1_E2"/>
    <property type="match status" value="1"/>
</dbReference>
<feature type="binding site" evidence="13">
    <location>
        <position position="867"/>
    </location>
    <ligand>
        <name>Mg(2+)</name>
        <dbReference type="ChEBI" id="CHEBI:18420"/>
    </ligand>
</feature>
<dbReference type="Pfam" id="PF13246">
    <property type="entry name" value="Cation_ATPase"/>
    <property type="match status" value="1"/>
</dbReference>
<feature type="transmembrane region" description="Helical" evidence="14">
    <location>
        <begin position="1116"/>
        <end position="1134"/>
    </location>
</feature>
<dbReference type="Gene3D" id="2.70.150.10">
    <property type="entry name" value="Calcium-transporting ATPase, cytoplasmic transduction domain A"/>
    <property type="match status" value="1"/>
</dbReference>
<name>A0A5N5D7T6_9PEZI</name>
<dbReference type="SUPFAM" id="SSF81660">
    <property type="entry name" value="Metal cation-transporting ATPase, ATP-binding domain N"/>
    <property type="match status" value="1"/>
</dbReference>
<dbReference type="InterPro" id="IPR008250">
    <property type="entry name" value="ATPase_P-typ_transduc_dom_A_sf"/>
</dbReference>
<feature type="transmembrane region" description="Helical" evidence="14">
    <location>
        <begin position="1540"/>
        <end position="1561"/>
    </location>
</feature>
<feature type="binding site" evidence="12">
    <location>
        <position position="729"/>
    </location>
    <ligand>
        <name>ATP</name>
        <dbReference type="ChEBI" id="CHEBI:30616"/>
    </ligand>
</feature>
<keyword evidence="5 12" id="KW-0547">Nucleotide-binding</keyword>
<evidence type="ECO:0000256" key="6">
    <source>
        <dbReference type="ARBA" id="ARBA00022840"/>
    </source>
</evidence>
<dbReference type="GO" id="GO:0005886">
    <property type="term" value="C:plasma membrane"/>
    <property type="evidence" value="ECO:0007669"/>
    <property type="project" value="TreeGrafter"/>
</dbReference>
<feature type="binding site" evidence="12">
    <location>
        <position position="511"/>
    </location>
    <ligand>
        <name>ATP</name>
        <dbReference type="ChEBI" id="CHEBI:30616"/>
    </ligand>
</feature>
<evidence type="ECO:0000256" key="15">
    <source>
        <dbReference type="SAM" id="MobiDB-lite"/>
    </source>
</evidence>
<dbReference type="SUPFAM" id="SSF81665">
    <property type="entry name" value="Calcium ATPase, transmembrane domain M"/>
    <property type="match status" value="1"/>
</dbReference>
<dbReference type="PRINTS" id="PR00119">
    <property type="entry name" value="CATATPASE"/>
</dbReference>
<dbReference type="InterPro" id="IPR032631">
    <property type="entry name" value="P-type_ATPase_N"/>
</dbReference>
<comment type="catalytic activity">
    <reaction evidence="14">
        <text>ATP + H2O + phospholipidSide 1 = ADP + phosphate + phospholipidSide 2.</text>
        <dbReference type="EC" id="7.6.2.1"/>
    </reaction>
</comment>
<dbReference type="Pfam" id="PF16212">
    <property type="entry name" value="PhoLip_ATPase_C"/>
    <property type="match status" value="1"/>
</dbReference>
<evidence type="ECO:0000256" key="11">
    <source>
        <dbReference type="PIRSR" id="PIRSR606539-1"/>
    </source>
</evidence>